<evidence type="ECO:0000313" key="1">
    <source>
        <dbReference type="EMBL" id="CCK82191.1"/>
    </source>
</evidence>
<keyword evidence="2" id="KW-1185">Reference proteome</keyword>
<sequence>MFPKNWRSKKINAKAMKISEDEIVRSLEIIKLAIQKYPAYLVRENLTKVYIVHKLSYFGVSTSGTNSHNRIYIANSGLSKGYTNDFVEKLFHAEFSSILLRNHKSFFTDSSWKRINPVNFRYGKSGVDFVKKGKASERFKNEFLNAGFLNQYATSTLENDFNSVVKRLFMNEKKLWEIARYNKAIGQKILLTLEFYHKLNPIFTRKYFQLLPQMSFKRHFYGDSLDFKKKSAITISNY</sequence>
<dbReference type="EMBL" id="FO203503">
    <property type="protein sequence ID" value="CCK82191.1"/>
    <property type="molecule type" value="Genomic_DNA"/>
</dbReference>
<gene>
    <name evidence="1" type="ordered locus">TOL2_C40360</name>
</gene>
<dbReference type="KEGG" id="dto:TOL2_C40360"/>
<dbReference type="HOGENOM" id="CLU_1164410_0_0_7"/>
<dbReference type="AlphaFoldDB" id="K0NKU2"/>
<protein>
    <submittedName>
        <fullName evidence="1">Uncharacterized protein</fullName>
    </submittedName>
</protein>
<evidence type="ECO:0000313" key="2">
    <source>
        <dbReference type="Proteomes" id="UP000007347"/>
    </source>
</evidence>
<dbReference type="Gene3D" id="3.40.390.70">
    <property type="match status" value="1"/>
</dbReference>
<organism evidence="1 2">
    <name type="scientific">Desulfobacula toluolica (strain DSM 7467 / Tol2)</name>
    <dbReference type="NCBI Taxonomy" id="651182"/>
    <lineage>
        <taxon>Bacteria</taxon>
        <taxon>Pseudomonadati</taxon>
        <taxon>Thermodesulfobacteriota</taxon>
        <taxon>Desulfobacteria</taxon>
        <taxon>Desulfobacterales</taxon>
        <taxon>Desulfobacteraceae</taxon>
        <taxon>Desulfobacula</taxon>
    </lineage>
</organism>
<proteinExistence type="predicted"/>
<dbReference type="Proteomes" id="UP000007347">
    <property type="component" value="Chromosome"/>
</dbReference>
<reference evidence="1 2" key="1">
    <citation type="journal article" date="2013" name="Environ. Microbiol.">
        <title>Complete genome, catabolic sub-proteomes and key-metabolites of Desulfobacula toluolica Tol2, a marine, aromatic compound-degrading, sulfate-reducing bacterium.</title>
        <authorList>
            <person name="Wohlbrand L."/>
            <person name="Jacob J.H."/>
            <person name="Kube M."/>
            <person name="Mussmann M."/>
            <person name="Jarling R."/>
            <person name="Beck A."/>
            <person name="Amann R."/>
            <person name="Wilkes H."/>
            <person name="Reinhardt R."/>
            <person name="Rabus R."/>
        </authorList>
    </citation>
    <scope>NUCLEOTIDE SEQUENCE [LARGE SCALE GENOMIC DNA]</scope>
    <source>
        <strain evidence="2">DSM 7467 / Tol2</strain>
    </source>
</reference>
<dbReference type="STRING" id="651182.TOL2_C40360"/>
<name>K0NKU2_DESTT</name>
<accession>K0NKU2</accession>